<evidence type="ECO:0000313" key="11">
    <source>
        <dbReference type="Proteomes" id="UP000027153"/>
    </source>
</evidence>
<feature type="transmembrane region" description="Helical" evidence="9">
    <location>
        <begin position="245"/>
        <end position="265"/>
    </location>
</feature>
<feature type="transmembrane region" description="Helical" evidence="9">
    <location>
        <begin position="132"/>
        <end position="150"/>
    </location>
</feature>
<sequence>MDIILIVAFLVAIFMGLNIGGNNAAASMGAAYGAKVRTKYQAVLLIGVFSLLGAVFSGGEVIKTLGTGILPEGTILLEGATVAVGAAGITLFLANILRIPVSTSQAAVGAVVGIGFFYGASQVNVPLLGKIVVWWIVTPVTAWLLAYLMGKYLYTDILVWIADHHESEAAIRRSLSVLLTISGCYVAYSAGANNAGNAVGPLVGAGAMLSLDGAILGGIAIGFGALLMGGRVLDTVGNEITELCVIRATFVEFISAIMVHAASIFGVPVSLGEIVAAGVIGIGCANSGMHIIRGEVVKKILIAWVVSPLLAGTVAYVLMRLI</sequence>
<dbReference type="AlphaFoldDB" id="A0A062V6C7"/>
<comment type="function">
    <text evidence="1">Potential transporter for phosphate.</text>
</comment>
<feature type="transmembrane region" description="Helical" evidence="9">
    <location>
        <begin position="271"/>
        <end position="289"/>
    </location>
</feature>
<evidence type="ECO:0000256" key="6">
    <source>
        <dbReference type="ARBA" id="ARBA00022692"/>
    </source>
</evidence>
<proteinExistence type="inferred from homology"/>
<gene>
    <name evidence="10" type="ORF">ANME2D_01546</name>
</gene>
<dbReference type="GO" id="GO:0035435">
    <property type="term" value="P:phosphate ion transmembrane transport"/>
    <property type="evidence" value="ECO:0007669"/>
    <property type="project" value="TreeGrafter"/>
</dbReference>
<dbReference type="Proteomes" id="UP000027153">
    <property type="component" value="Unassembled WGS sequence"/>
</dbReference>
<dbReference type="GO" id="GO:0005315">
    <property type="term" value="F:phosphate transmembrane transporter activity"/>
    <property type="evidence" value="ECO:0007669"/>
    <property type="project" value="InterPro"/>
</dbReference>
<keyword evidence="5" id="KW-0592">Phosphate transport</keyword>
<keyword evidence="11" id="KW-1185">Reference proteome</keyword>
<comment type="subcellular location">
    <subcellularLocation>
        <location evidence="2">Membrane</location>
        <topology evidence="2">Multi-pass membrane protein</topology>
    </subcellularLocation>
</comment>
<comment type="caution">
    <text evidence="10">The sequence shown here is derived from an EMBL/GenBank/DDBJ whole genome shotgun (WGS) entry which is preliminary data.</text>
</comment>
<evidence type="ECO:0000256" key="5">
    <source>
        <dbReference type="ARBA" id="ARBA00022592"/>
    </source>
</evidence>
<evidence type="ECO:0000313" key="10">
    <source>
        <dbReference type="EMBL" id="KCZ72143.1"/>
    </source>
</evidence>
<feature type="transmembrane region" description="Helical" evidence="9">
    <location>
        <begin position="43"/>
        <end position="62"/>
    </location>
</feature>
<dbReference type="Pfam" id="PF01384">
    <property type="entry name" value="PHO4"/>
    <property type="match status" value="1"/>
</dbReference>
<dbReference type="RefSeq" id="WP_052368649.1">
    <property type="nucleotide sequence ID" value="NZ_JMIY01000003.1"/>
</dbReference>
<evidence type="ECO:0000256" key="1">
    <source>
        <dbReference type="ARBA" id="ARBA00001981"/>
    </source>
</evidence>
<keyword evidence="4" id="KW-0813">Transport</keyword>
<feature type="transmembrane region" description="Helical" evidence="9">
    <location>
        <begin position="301"/>
        <end position="319"/>
    </location>
</feature>
<protein>
    <submittedName>
        <fullName evidence="10">Phosphate/sulfate permease</fullName>
    </submittedName>
</protein>
<evidence type="ECO:0000256" key="8">
    <source>
        <dbReference type="ARBA" id="ARBA00023136"/>
    </source>
</evidence>
<dbReference type="GO" id="GO:0016020">
    <property type="term" value="C:membrane"/>
    <property type="evidence" value="ECO:0007669"/>
    <property type="project" value="UniProtKB-SubCell"/>
</dbReference>
<dbReference type="OrthoDB" id="101311at2157"/>
<dbReference type="PANTHER" id="PTHR11101">
    <property type="entry name" value="PHOSPHATE TRANSPORTER"/>
    <property type="match status" value="1"/>
</dbReference>
<evidence type="ECO:0000256" key="7">
    <source>
        <dbReference type="ARBA" id="ARBA00022989"/>
    </source>
</evidence>
<dbReference type="EMBL" id="JMIY01000003">
    <property type="protein sequence ID" value="KCZ72143.1"/>
    <property type="molecule type" value="Genomic_DNA"/>
</dbReference>
<feature type="transmembrane region" description="Helical" evidence="9">
    <location>
        <begin position="74"/>
        <end position="97"/>
    </location>
</feature>
<comment type="similarity">
    <text evidence="3">Belongs to the inorganic phosphate transporter (PiT) (TC 2.A.20) family.</text>
</comment>
<keyword evidence="7 9" id="KW-1133">Transmembrane helix</keyword>
<dbReference type="InterPro" id="IPR001204">
    <property type="entry name" value="Phos_transporter"/>
</dbReference>
<reference evidence="10 11" key="1">
    <citation type="journal article" date="2013" name="Nature">
        <title>Anaerobic oxidation of methane coupled to nitrate reduction in a novel archaeal lineage.</title>
        <authorList>
            <person name="Haroon M.F."/>
            <person name="Hu S."/>
            <person name="Shi Y."/>
            <person name="Imelfort M."/>
            <person name="Keller J."/>
            <person name="Hugenholtz P."/>
            <person name="Yuan Z."/>
            <person name="Tyson G.W."/>
        </authorList>
    </citation>
    <scope>NUCLEOTIDE SEQUENCE [LARGE SCALE GENOMIC DNA]</scope>
    <source>
        <strain evidence="10 11">ANME-2d</strain>
    </source>
</reference>
<evidence type="ECO:0000256" key="4">
    <source>
        <dbReference type="ARBA" id="ARBA00022448"/>
    </source>
</evidence>
<organism evidence="10 11">
    <name type="scientific">Candidatus Methanoperedens nitratireducens</name>
    <dbReference type="NCBI Taxonomy" id="1392998"/>
    <lineage>
        <taxon>Archaea</taxon>
        <taxon>Methanobacteriati</taxon>
        <taxon>Methanobacteriota</taxon>
        <taxon>Stenosarchaea group</taxon>
        <taxon>Methanomicrobia</taxon>
        <taxon>Methanosarcinales</taxon>
        <taxon>ANME-2 cluster</taxon>
        <taxon>Candidatus Methanoperedentaceae</taxon>
        <taxon>Candidatus Methanoperedens</taxon>
    </lineage>
</organism>
<name>A0A062V6C7_9EURY</name>
<feature type="transmembrane region" description="Helical" evidence="9">
    <location>
        <begin position="103"/>
        <end position="120"/>
    </location>
</feature>
<evidence type="ECO:0000256" key="3">
    <source>
        <dbReference type="ARBA" id="ARBA00009916"/>
    </source>
</evidence>
<accession>A0A062V6C7</accession>
<keyword evidence="6 9" id="KW-0812">Transmembrane</keyword>
<feature type="transmembrane region" description="Helical" evidence="9">
    <location>
        <begin position="214"/>
        <end position="233"/>
    </location>
</feature>
<evidence type="ECO:0000256" key="9">
    <source>
        <dbReference type="SAM" id="Phobius"/>
    </source>
</evidence>
<keyword evidence="8 9" id="KW-0472">Membrane</keyword>
<evidence type="ECO:0000256" key="2">
    <source>
        <dbReference type="ARBA" id="ARBA00004141"/>
    </source>
</evidence>
<dbReference type="PANTHER" id="PTHR11101:SF80">
    <property type="entry name" value="PHOSPHATE TRANSPORTER"/>
    <property type="match status" value="1"/>
</dbReference>